<dbReference type="Proteomes" id="UP000783390">
    <property type="component" value="Unassembled WGS sequence"/>
</dbReference>
<reference evidence="8 9" key="1">
    <citation type="submission" date="2021-03" db="EMBL/GenBank/DDBJ databases">
        <title>Genomic Encyclopedia of Type Strains, Phase IV (KMG-IV): sequencing the most valuable type-strain genomes for metagenomic binning, comparative biology and taxonomic classification.</title>
        <authorList>
            <person name="Goeker M."/>
        </authorList>
    </citation>
    <scope>NUCLEOTIDE SEQUENCE [LARGE SCALE GENOMIC DNA]</scope>
    <source>
        <strain evidence="8 9">DSM 3984</strain>
    </source>
</reference>
<name>A0ABS4F213_9CLOT</name>
<keyword evidence="7" id="KW-0175">Coiled coil</keyword>
<proteinExistence type="predicted"/>
<dbReference type="RefSeq" id="WP_234925822.1">
    <property type="nucleotide sequence ID" value="NZ_JAGGJZ010000005.1"/>
</dbReference>
<dbReference type="Pfam" id="PF04977">
    <property type="entry name" value="DivIC"/>
    <property type="match status" value="1"/>
</dbReference>
<keyword evidence="5" id="KW-0472">Membrane</keyword>
<dbReference type="PANTHER" id="PTHR37485:SF1">
    <property type="entry name" value="CELL DIVISION PROTEIN FTSB"/>
    <property type="match status" value="1"/>
</dbReference>
<keyword evidence="1" id="KW-1003">Cell membrane</keyword>
<dbReference type="GO" id="GO:0051301">
    <property type="term" value="P:cell division"/>
    <property type="evidence" value="ECO:0007669"/>
    <property type="project" value="UniProtKB-KW"/>
</dbReference>
<keyword evidence="6" id="KW-0131">Cell cycle</keyword>
<keyword evidence="4" id="KW-1133">Transmembrane helix</keyword>
<evidence type="ECO:0000256" key="7">
    <source>
        <dbReference type="SAM" id="Coils"/>
    </source>
</evidence>
<dbReference type="InterPro" id="IPR023081">
    <property type="entry name" value="Cell_div_FtsB"/>
</dbReference>
<evidence type="ECO:0000256" key="1">
    <source>
        <dbReference type="ARBA" id="ARBA00022475"/>
    </source>
</evidence>
<accession>A0ABS4F213</accession>
<evidence type="ECO:0000256" key="4">
    <source>
        <dbReference type="ARBA" id="ARBA00022989"/>
    </source>
</evidence>
<keyword evidence="2 8" id="KW-0132">Cell division</keyword>
<protein>
    <submittedName>
        <fullName evidence="8">Cell division protein FtsL</fullName>
    </submittedName>
</protein>
<evidence type="ECO:0000256" key="5">
    <source>
        <dbReference type="ARBA" id="ARBA00023136"/>
    </source>
</evidence>
<keyword evidence="3" id="KW-0812">Transmembrane</keyword>
<dbReference type="PANTHER" id="PTHR37485">
    <property type="entry name" value="CELL DIVISION PROTEIN FTSB"/>
    <property type="match status" value="1"/>
</dbReference>
<keyword evidence="9" id="KW-1185">Reference proteome</keyword>
<dbReference type="InterPro" id="IPR007060">
    <property type="entry name" value="FtsL/DivIC"/>
</dbReference>
<evidence type="ECO:0000256" key="2">
    <source>
        <dbReference type="ARBA" id="ARBA00022618"/>
    </source>
</evidence>
<evidence type="ECO:0000313" key="9">
    <source>
        <dbReference type="Proteomes" id="UP000783390"/>
    </source>
</evidence>
<sequence>MIKKLKGKNLIILVLCLVFLFSFIRQERAIINIKKQIDEKHIELEKIKQKNKQLEEEVKSANSDEYIETLARERLKMVKPGEKIINDKNVDSKSEK</sequence>
<feature type="coiled-coil region" evidence="7">
    <location>
        <begin position="30"/>
        <end position="64"/>
    </location>
</feature>
<evidence type="ECO:0000256" key="6">
    <source>
        <dbReference type="ARBA" id="ARBA00023306"/>
    </source>
</evidence>
<evidence type="ECO:0000313" key="8">
    <source>
        <dbReference type="EMBL" id="MBP1890302.1"/>
    </source>
</evidence>
<organism evidence="8 9">
    <name type="scientific">Clostridium moniliforme</name>
    <dbReference type="NCBI Taxonomy" id="39489"/>
    <lineage>
        <taxon>Bacteria</taxon>
        <taxon>Bacillati</taxon>
        <taxon>Bacillota</taxon>
        <taxon>Clostridia</taxon>
        <taxon>Eubacteriales</taxon>
        <taxon>Clostridiaceae</taxon>
        <taxon>Clostridium</taxon>
    </lineage>
</organism>
<gene>
    <name evidence="8" type="ORF">J2Z53_001892</name>
</gene>
<evidence type="ECO:0000256" key="3">
    <source>
        <dbReference type="ARBA" id="ARBA00022692"/>
    </source>
</evidence>
<comment type="caution">
    <text evidence="8">The sequence shown here is derived from an EMBL/GenBank/DDBJ whole genome shotgun (WGS) entry which is preliminary data.</text>
</comment>
<dbReference type="EMBL" id="JAGGJZ010000005">
    <property type="protein sequence ID" value="MBP1890302.1"/>
    <property type="molecule type" value="Genomic_DNA"/>
</dbReference>